<dbReference type="Gene3D" id="3.40.50.300">
    <property type="entry name" value="P-loop containing nucleotide triphosphate hydrolases"/>
    <property type="match status" value="1"/>
</dbReference>
<dbReference type="SUPFAM" id="SSF52540">
    <property type="entry name" value="P-loop containing nucleoside triphosphate hydrolases"/>
    <property type="match status" value="1"/>
</dbReference>
<protein>
    <recommendedName>
        <fullName evidence="3">Sulfotransferase domain-containing protein</fullName>
    </recommendedName>
</protein>
<dbReference type="InterPro" id="IPR027417">
    <property type="entry name" value="P-loop_NTPase"/>
</dbReference>
<name>A0AAV2HXS2_LYMST</name>
<evidence type="ECO:0000313" key="1">
    <source>
        <dbReference type="EMBL" id="CAL1538409.1"/>
    </source>
</evidence>
<dbReference type="GO" id="GO:0001517">
    <property type="term" value="F:N-acetylglucosamine 6-O-sulfotransferase activity"/>
    <property type="evidence" value="ECO:0007669"/>
    <property type="project" value="TreeGrafter"/>
</dbReference>
<comment type="caution">
    <text evidence="1">The sequence shown here is derived from an EMBL/GenBank/DDBJ whole genome shotgun (WGS) entry which is preliminary data.</text>
</comment>
<keyword evidence="2" id="KW-1185">Reference proteome</keyword>
<evidence type="ECO:0008006" key="3">
    <source>
        <dbReference type="Google" id="ProtNLM"/>
    </source>
</evidence>
<dbReference type="AlphaFoldDB" id="A0AAV2HXS2"/>
<reference evidence="1 2" key="1">
    <citation type="submission" date="2024-04" db="EMBL/GenBank/DDBJ databases">
        <authorList>
            <consortium name="Genoscope - CEA"/>
            <person name="William W."/>
        </authorList>
    </citation>
    <scope>NUCLEOTIDE SEQUENCE [LARGE SCALE GENOMIC DNA]</scope>
</reference>
<gene>
    <name evidence="1" type="ORF">GSLYS_00012230001</name>
</gene>
<organism evidence="1 2">
    <name type="scientific">Lymnaea stagnalis</name>
    <name type="common">Great pond snail</name>
    <name type="synonym">Helix stagnalis</name>
    <dbReference type="NCBI Taxonomy" id="6523"/>
    <lineage>
        <taxon>Eukaryota</taxon>
        <taxon>Metazoa</taxon>
        <taxon>Spiralia</taxon>
        <taxon>Lophotrochozoa</taxon>
        <taxon>Mollusca</taxon>
        <taxon>Gastropoda</taxon>
        <taxon>Heterobranchia</taxon>
        <taxon>Euthyneura</taxon>
        <taxon>Panpulmonata</taxon>
        <taxon>Hygrophila</taxon>
        <taxon>Lymnaeoidea</taxon>
        <taxon>Lymnaeidae</taxon>
        <taxon>Lymnaea</taxon>
    </lineage>
</organism>
<dbReference type="PANTHER" id="PTHR10704">
    <property type="entry name" value="CARBOHYDRATE SULFOTRANSFERASE"/>
    <property type="match status" value="1"/>
</dbReference>
<dbReference type="EMBL" id="CAXITT010000297">
    <property type="protein sequence ID" value="CAL1538409.1"/>
    <property type="molecule type" value="Genomic_DNA"/>
</dbReference>
<sequence length="252" mass="28971">MLKQLHMKKSPSSLDYFKCIYPIYRDYNIRHRDFIRKLPTCLPLLASKCQQAKVTSVKVIDVNMRQAHVMMATDDKVKIIHLIRDPRGVLNSRQVFGVPESRDPDYVTQFCARVHEDVTASKTLSRLFPGRILTVRYEDIVRSPIAVTEQLYAFVGIDPTSGIKDKIWEMTYGGLPDGCNVCPTRQNATETANRWRGTLKFETVAVIQEGCRELLATMGYRSFVTGEEQLNNHIHSTRDDYDRDLMKINLGR</sequence>
<dbReference type="GO" id="GO:0006790">
    <property type="term" value="P:sulfur compound metabolic process"/>
    <property type="evidence" value="ECO:0007669"/>
    <property type="project" value="TreeGrafter"/>
</dbReference>
<dbReference type="GO" id="GO:0006044">
    <property type="term" value="P:N-acetylglucosamine metabolic process"/>
    <property type="evidence" value="ECO:0007669"/>
    <property type="project" value="TreeGrafter"/>
</dbReference>
<evidence type="ECO:0000313" key="2">
    <source>
        <dbReference type="Proteomes" id="UP001497497"/>
    </source>
</evidence>
<dbReference type="Proteomes" id="UP001497497">
    <property type="component" value="Unassembled WGS sequence"/>
</dbReference>
<dbReference type="PANTHER" id="PTHR10704:SF44">
    <property type="entry name" value="LD35051P-RELATED"/>
    <property type="match status" value="1"/>
</dbReference>
<dbReference type="InterPro" id="IPR051135">
    <property type="entry name" value="Gal/GlcNAc/GalNAc_ST"/>
</dbReference>
<dbReference type="Pfam" id="PF13469">
    <property type="entry name" value="Sulfotransfer_3"/>
    <property type="match status" value="1"/>
</dbReference>
<proteinExistence type="predicted"/>
<accession>A0AAV2HXS2</accession>